<proteinExistence type="predicted"/>
<comment type="caution">
    <text evidence="1">The sequence shown here is derived from an EMBL/GenBank/DDBJ whole genome shotgun (WGS) entry which is preliminary data.</text>
</comment>
<dbReference type="EMBL" id="JAPVEA010000009">
    <property type="protein sequence ID" value="KAJ5432195.1"/>
    <property type="molecule type" value="Genomic_DNA"/>
</dbReference>
<organism evidence="1 2">
    <name type="scientific">Penicillium daleae</name>
    <dbReference type="NCBI Taxonomy" id="63821"/>
    <lineage>
        <taxon>Eukaryota</taxon>
        <taxon>Fungi</taxon>
        <taxon>Dikarya</taxon>
        <taxon>Ascomycota</taxon>
        <taxon>Pezizomycotina</taxon>
        <taxon>Eurotiomycetes</taxon>
        <taxon>Eurotiomycetidae</taxon>
        <taxon>Eurotiales</taxon>
        <taxon>Aspergillaceae</taxon>
        <taxon>Penicillium</taxon>
    </lineage>
</organism>
<dbReference type="AlphaFoldDB" id="A0AAD6FXD7"/>
<reference evidence="1" key="1">
    <citation type="submission" date="2022-12" db="EMBL/GenBank/DDBJ databases">
        <authorList>
            <person name="Petersen C."/>
        </authorList>
    </citation>
    <scope>NUCLEOTIDE SEQUENCE</scope>
    <source>
        <strain evidence="1">IBT 16125</strain>
    </source>
</reference>
<protein>
    <submittedName>
        <fullName evidence="1">Uncharacterized protein</fullName>
    </submittedName>
</protein>
<gene>
    <name evidence="1" type="ORF">N7458_011351</name>
</gene>
<evidence type="ECO:0000313" key="2">
    <source>
        <dbReference type="Proteomes" id="UP001213681"/>
    </source>
</evidence>
<reference evidence="1" key="2">
    <citation type="journal article" date="2023" name="IMA Fungus">
        <title>Comparative genomic study of the Penicillium genus elucidates a diverse pangenome and 15 lateral gene transfer events.</title>
        <authorList>
            <person name="Petersen C."/>
            <person name="Sorensen T."/>
            <person name="Nielsen M.R."/>
            <person name="Sondergaard T.E."/>
            <person name="Sorensen J.L."/>
            <person name="Fitzpatrick D.A."/>
            <person name="Frisvad J.C."/>
            <person name="Nielsen K.L."/>
        </authorList>
    </citation>
    <scope>NUCLEOTIDE SEQUENCE</scope>
    <source>
        <strain evidence="1">IBT 16125</strain>
    </source>
</reference>
<accession>A0AAD6FXD7</accession>
<dbReference type="GeneID" id="81604976"/>
<keyword evidence="2" id="KW-1185">Reference proteome</keyword>
<dbReference type="Proteomes" id="UP001213681">
    <property type="component" value="Unassembled WGS sequence"/>
</dbReference>
<dbReference type="RefSeq" id="XP_056759487.1">
    <property type="nucleotide sequence ID" value="XM_056914733.1"/>
</dbReference>
<evidence type="ECO:0000313" key="1">
    <source>
        <dbReference type="EMBL" id="KAJ5432195.1"/>
    </source>
</evidence>
<sequence length="112" mass="13400">MGYSIGKILYELEQEQYEIELLSMERDWEFSAESWSSLVDLGWDEFPDEEDLLEIDDESDAEQDYEADDDSRVDDDLVSESIEYVCFGKWLEHDGEQWVWEDDTDMWSDMSR</sequence>
<name>A0AAD6FXD7_9EURO</name>